<evidence type="ECO:0000313" key="4">
    <source>
        <dbReference type="Proteomes" id="UP000509702"/>
    </source>
</evidence>
<dbReference type="PROSITE" id="PS51257">
    <property type="entry name" value="PROKAR_LIPOPROTEIN"/>
    <property type="match status" value="1"/>
</dbReference>
<evidence type="ECO:0000259" key="2">
    <source>
        <dbReference type="PROSITE" id="PS50975"/>
    </source>
</evidence>
<name>A0A6N1ARN1_9PROT</name>
<dbReference type="KEGG" id="aoz:HUE56_15300"/>
<keyword evidence="4" id="KW-1185">Reference proteome</keyword>
<dbReference type="Gene3D" id="3.30.470.20">
    <property type="entry name" value="ATP-grasp fold, B domain"/>
    <property type="match status" value="1"/>
</dbReference>
<keyword evidence="1" id="KW-0067">ATP-binding</keyword>
<dbReference type="InterPro" id="IPR003806">
    <property type="entry name" value="ATP-grasp_PylC-type"/>
</dbReference>
<organism evidence="3 4">
    <name type="scientific">Azospirillum oryzae</name>
    <dbReference type="NCBI Taxonomy" id="286727"/>
    <lineage>
        <taxon>Bacteria</taxon>
        <taxon>Pseudomonadati</taxon>
        <taxon>Pseudomonadota</taxon>
        <taxon>Alphaproteobacteria</taxon>
        <taxon>Rhodospirillales</taxon>
        <taxon>Azospirillaceae</taxon>
        <taxon>Azospirillum</taxon>
    </lineage>
</organism>
<dbReference type="Pfam" id="PF02655">
    <property type="entry name" value="ATP-grasp_3"/>
    <property type="match status" value="1"/>
</dbReference>
<proteinExistence type="predicted"/>
<dbReference type="Gene3D" id="3.30.1490.20">
    <property type="entry name" value="ATP-grasp fold, A domain"/>
    <property type="match status" value="1"/>
</dbReference>
<dbReference type="SUPFAM" id="SSF56059">
    <property type="entry name" value="Glutathione synthetase ATP-binding domain-like"/>
    <property type="match status" value="1"/>
</dbReference>
<protein>
    <submittedName>
        <fullName evidence="3">ATP-grasp domain-containing protein</fullName>
    </submittedName>
</protein>
<sequence>MGCGRHAQSIKHSLYPHPVRVFMPTALLVSCAMYRHGTARMPAALKAAGFRVFAIFPRNSLLEFSDHVDGRHTFDPGMPVDDLTVTAARAAAQLHADIIIGCEESAVQVLGSAGRLLERVAEDSADAHRLRFLQGWYGGVCWEEERSRCVELMAEAGIRTPRQVLVDPRRIVPNDLSALGAPLLLKFDGSSAGRGVFLASDARHATELVTELEQMSAFPGGRRVVAQEFVRGRAASVSFCALGGRMLEGFAYTVLQHQPEPFGPASVIELADLPDLMDMARRMVELTRYSGFGGIDAILPEDGGPPVFLEFNARPTQTTHLGSLAGSDLCRAMACALKGAPYEGAFGRTSGKAVALFPAEWVRDAKSRYLTAAHHDVPWTERRMTAAILNITPQLNPA</sequence>
<keyword evidence="1" id="KW-0547">Nucleotide-binding</keyword>
<gene>
    <name evidence="3" type="ORF">HUE56_15300</name>
</gene>
<evidence type="ECO:0000256" key="1">
    <source>
        <dbReference type="PROSITE-ProRule" id="PRU00409"/>
    </source>
</evidence>
<dbReference type="PROSITE" id="PS50975">
    <property type="entry name" value="ATP_GRASP"/>
    <property type="match status" value="1"/>
</dbReference>
<reference evidence="3 4" key="1">
    <citation type="submission" date="2020-06" db="EMBL/GenBank/DDBJ databases">
        <title>Complete genome of Azosprillum oryzae KACC14407.</title>
        <authorList>
            <person name="Kim M."/>
            <person name="Park Y.-J."/>
            <person name="Shin J.-H."/>
        </authorList>
    </citation>
    <scope>NUCLEOTIDE SEQUENCE [LARGE SCALE GENOMIC DNA]</scope>
    <source>
        <strain evidence="3 4">KACC 14407</strain>
    </source>
</reference>
<evidence type="ECO:0000313" key="3">
    <source>
        <dbReference type="EMBL" id="QKS51814.1"/>
    </source>
</evidence>
<dbReference type="AlphaFoldDB" id="A0A6N1ARN1"/>
<dbReference type="GO" id="GO:0046872">
    <property type="term" value="F:metal ion binding"/>
    <property type="evidence" value="ECO:0007669"/>
    <property type="project" value="InterPro"/>
</dbReference>
<dbReference type="GO" id="GO:0005524">
    <property type="term" value="F:ATP binding"/>
    <property type="evidence" value="ECO:0007669"/>
    <property type="project" value="UniProtKB-UniRule"/>
</dbReference>
<dbReference type="InterPro" id="IPR013815">
    <property type="entry name" value="ATP_grasp_subdomain_1"/>
</dbReference>
<dbReference type="Proteomes" id="UP000509702">
    <property type="component" value="Chromosome"/>
</dbReference>
<accession>A0A6N1ARN1</accession>
<dbReference type="InterPro" id="IPR011761">
    <property type="entry name" value="ATP-grasp"/>
</dbReference>
<dbReference type="EMBL" id="CP054619">
    <property type="protein sequence ID" value="QKS51814.1"/>
    <property type="molecule type" value="Genomic_DNA"/>
</dbReference>
<feature type="domain" description="ATP-grasp" evidence="2">
    <location>
        <begin position="150"/>
        <end position="338"/>
    </location>
</feature>